<dbReference type="Proteomes" id="UP000770661">
    <property type="component" value="Unassembled WGS sequence"/>
</dbReference>
<dbReference type="AlphaFoldDB" id="A0A8J5CNK8"/>
<organism evidence="2 3">
    <name type="scientific">Chionoecetes opilio</name>
    <name type="common">Atlantic snow crab</name>
    <name type="synonym">Cancer opilio</name>
    <dbReference type="NCBI Taxonomy" id="41210"/>
    <lineage>
        <taxon>Eukaryota</taxon>
        <taxon>Metazoa</taxon>
        <taxon>Ecdysozoa</taxon>
        <taxon>Arthropoda</taxon>
        <taxon>Crustacea</taxon>
        <taxon>Multicrustacea</taxon>
        <taxon>Malacostraca</taxon>
        <taxon>Eumalacostraca</taxon>
        <taxon>Eucarida</taxon>
        <taxon>Decapoda</taxon>
        <taxon>Pleocyemata</taxon>
        <taxon>Brachyura</taxon>
        <taxon>Eubrachyura</taxon>
        <taxon>Majoidea</taxon>
        <taxon>Majidae</taxon>
        <taxon>Chionoecetes</taxon>
    </lineage>
</organism>
<gene>
    <name evidence="2" type="ORF">GWK47_009464</name>
</gene>
<reference evidence="2" key="1">
    <citation type="submission" date="2020-07" db="EMBL/GenBank/DDBJ databases">
        <title>The High-quality genome of the commercially important snow crab, Chionoecetes opilio.</title>
        <authorList>
            <person name="Jeong J.-H."/>
            <person name="Ryu S."/>
        </authorList>
    </citation>
    <scope>NUCLEOTIDE SEQUENCE</scope>
    <source>
        <strain evidence="2">MADBK_172401_WGS</strain>
        <tissue evidence="2">Digestive gland</tissue>
    </source>
</reference>
<dbReference type="OrthoDB" id="6381833at2759"/>
<feature type="region of interest" description="Disordered" evidence="1">
    <location>
        <begin position="128"/>
        <end position="165"/>
    </location>
</feature>
<evidence type="ECO:0000313" key="2">
    <source>
        <dbReference type="EMBL" id="KAG0716520.1"/>
    </source>
</evidence>
<evidence type="ECO:0000256" key="1">
    <source>
        <dbReference type="SAM" id="MobiDB-lite"/>
    </source>
</evidence>
<feature type="compositionally biased region" description="Pro residues" evidence="1">
    <location>
        <begin position="154"/>
        <end position="165"/>
    </location>
</feature>
<dbReference type="EMBL" id="JACEEZ010018782">
    <property type="protein sequence ID" value="KAG0716520.1"/>
    <property type="molecule type" value="Genomic_DNA"/>
</dbReference>
<accession>A0A8J5CNK8</accession>
<name>A0A8J5CNK8_CHIOP</name>
<comment type="caution">
    <text evidence="2">The sequence shown here is derived from an EMBL/GenBank/DDBJ whole genome shotgun (WGS) entry which is preliminary data.</text>
</comment>
<keyword evidence="3" id="KW-1185">Reference proteome</keyword>
<protein>
    <submittedName>
        <fullName evidence="2">Uncharacterized protein</fullName>
    </submittedName>
</protein>
<proteinExistence type="predicted"/>
<feature type="region of interest" description="Disordered" evidence="1">
    <location>
        <begin position="1"/>
        <end position="49"/>
    </location>
</feature>
<feature type="compositionally biased region" description="Gly residues" evidence="1">
    <location>
        <begin position="9"/>
        <end position="24"/>
    </location>
</feature>
<sequence>MLELMESSSGGGRGGGGLGSGGKGARIAARLSGSSTPPSRSSPNHSREGSPLLLKRVLHPPLAGQLSAPPVQQYHERLHATLKRSNSLKRLLKLPIFGGQSARGYSDGVCGGVDEGLGVGDRWAARGGRVTATGESGIDGRDGRNSPYPSSGATPPPWRQYARRPPPLLSLDSHFTCGASDLRKKGVGACGDGYITLACGEAIVTQGAAGHLERSQGHGIDTGPVTSAAPFPRRGRALSCGCHHMSTSHISVAGEDINNLTSPGNLHCYLFAASPPPPRCPTHPRPTKTPGLPEVF</sequence>
<feature type="compositionally biased region" description="Low complexity" evidence="1">
    <location>
        <begin position="30"/>
        <end position="44"/>
    </location>
</feature>
<evidence type="ECO:0000313" key="3">
    <source>
        <dbReference type="Proteomes" id="UP000770661"/>
    </source>
</evidence>